<dbReference type="EMBL" id="JACHBQ010000001">
    <property type="protein sequence ID" value="MBB5642133.1"/>
    <property type="molecule type" value="Genomic_DNA"/>
</dbReference>
<dbReference type="CDD" id="cd07812">
    <property type="entry name" value="SRPBCC"/>
    <property type="match status" value="1"/>
</dbReference>
<dbReference type="EMBL" id="JPXF01000090">
    <property type="protein sequence ID" value="KGJ72189.1"/>
    <property type="molecule type" value="Genomic_DNA"/>
</dbReference>
<evidence type="ECO:0000313" key="4">
    <source>
        <dbReference type="Proteomes" id="UP000561726"/>
    </source>
</evidence>
<reference evidence="2 4" key="2">
    <citation type="submission" date="2020-08" db="EMBL/GenBank/DDBJ databases">
        <title>Sequencing the genomes of 1000 actinobacteria strains.</title>
        <authorList>
            <person name="Klenk H.-P."/>
        </authorList>
    </citation>
    <scope>NUCLEOTIDE SEQUENCE [LARGE SCALE GENOMIC DNA]</scope>
    <source>
        <strain evidence="2 4">DSM 21065</strain>
    </source>
</reference>
<dbReference type="InterPro" id="IPR019587">
    <property type="entry name" value="Polyketide_cyclase/dehydratase"/>
</dbReference>
<dbReference type="AlphaFoldDB" id="A0A099J194"/>
<dbReference type="Pfam" id="PF10604">
    <property type="entry name" value="Polyketide_cyc2"/>
    <property type="match status" value="1"/>
</dbReference>
<keyword evidence="3" id="KW-1185">Reference proteome</keyword>
<gene>
    <name evidence="2" type="ORF">BJ997_002681</name>
    <name evidence="1" type="ORF">GY21_16985</name>
</gene>
<dbReference type="RefSeq" id="WP_035838529.1">
    <property type="nucleotide sequence ID" value="NZ_JACHBQ010000001.1"/>
</dbReference>
<dbReference type="STRING" id="1001240.GY21_16985"/>
<dbReference type="OrthoDB" id="4483486at2"/>
<organism evidence="1 3">
    <name type="scientific">Cryobacterium roopkundense</name>
    <dbReference type="NCBI Taxonomy" id="1001240"/>
    <lineage>
        <taxon>Bacteria</taxon>
        <taxon>Bacillati</taxon>
        <taxon>Actinomycetota</taxon>
        <taxon>Actinomycetes</taxon>
        <taxon>Micrococcales</taxon>
        <taxon>Microbacteriaceae</taxon>
        <taxon>Cryobacterium</taxon>
    </lineage>
</organism>
<evidence type="ECO:0000313" key="1">
    <source>
        <dbReference type="EMBL" id="KGJ72189.1"/>
    </source>
</evidence>
<proteinExistence type="predicted"/>
<dbReference type="Proteomes" id="UP000029864">
    <property type="component" value="Unassembled WGS sequence"/>
</dbReference>
<dbReference type="eggNOG" id="COG3832">
    <property type="taxonomic scope" value="Bacteria"/>
</dbReference>
<accession>A0A099J194</accession>
<protein>
    <submittedName>
        <fullName evidence="1">Polyketide cyclase</fullName>
    </submittedName>
</protein>
<evidence type="ECO:0000313" key="3">
    <source>
        <dbReference type="Proteomes" id="UP000029864"/>
    </source>
</evidence>
<comment type="caution">
    <text evidence="1">The sequence shown here is derived from an EMBL/GenBank/DDBJ whole genome shotgun (WGS) entry which is preliminary data.</text>
</comment>
<dbReference type="Gene3D" id="3.30.530.20">
    <property type="match status" value="1"/>
</dbReference>
<evidence type="ECO:0000313" key="2">
    <source>
        <dbReference type="EMBL" id="MBB5642133.1"/>
    </source>
</evidence>
<dbReference type="Proteomes" id="UP000561726">
    <property type="component" value="Unassembled WGS sequence"/>
</dbReference>
<dbReference type="InterPro" id="IPR023393">
    <property type="entry name" value="START-like_dom_sf"/>
</dbReference>
<dbReference type="SUPFAM" id="SSF55961">
    <property type="entry name" value="Bet v1-like"/>
    <property type="match status" value="1"/>
</dbReference>
<name>A0A099J194_9MICO</name>
<sequence length="144" mass="15789">MAVNYRFVACTPDDVFAVLANGWLYPSWVVGASRMRGVDEAWPAPGSALHHSVGVWPLLIDDSTSILEWDPPRHALLKARGWPLGEATVAVDVQQRDNGCVIRLLEVGTAGPARLVPRLITDPALRIRNVETLQRLAYLAEGRA</sequence>
<reference evidence="1 3" key="1">
    <citation type="submission" date="2014-08" db="EMBL/GenBank/DDBJ databases">
        <authorList>
            <person name="Sisinthy S."/>
        </authorList>
    </citation>
    <scope>NUCLEOTIDE SEQUENCE [LARGE SCALE GENOMIC DNA]</scope>
    <source>
        <strain evidence="1 3">RuG17</strain>
    </source>
</reference>